<proteinExistence type="predicted"/>
<protein>
    <submittedName>
        <fullName evidence="3">Glycosyltransferase family 2 protein</fullName>
    </submittedName>
</protein>
<dbReference type="Pfam" id="PF00535">
    <property type="entry name" value="Glycos_transf_2"/>
    <property type="match status" value="1"/>
</dbReference>
<organism evidence="3 4">
    <name type="scientific">Gryllotalpicola reticulitermitis</name>
    <dbReference type="NCBI Taxonomy" id="1184153"/>
    <lineage>
        <taxon>Bacteria</taxon>
        <taxon>Bacillati</taxon>
        <taxon>Actinomycetota</taxon>
        <taxon>Actinomycetes</taxon>
        <taxon>Micrococcales</taxon>
        <taxon>Microbacteriaceae</taxon>
        <taxon>Gryllotalpicola</taxon>
    </lineage>
</organism>
<evidence type="ECO:0000313" key="4">
    <source>
        <dbReference type="Proteomes" id="UP001595900"/>
    </source>
</evidence>
<comment type="caution">
    <text evidence="3">The sequence shown here is derived from an EMBL/GenBank/DDBJ whole genome shotgun (WGS) entry which is preliminary data.</text>
</comment>
<reference evidence="4" key="1">
    <citation type="journal article" date="2019" name="Int. J. Syst. Evol. Microbiol.">
        <title>The Global Catalogue of Microorganisms (GCM) 10K type strain sequencing project: providing services to taxonomists for standard genome sequencing and annotation.</title>
        <authorList>
            <consortium name="The Broad Institute Genomics Platform"/>
            <consortium name="The Broad Institute Genome Sequencing Center for Infectious Disease"/>
            <person name="Wu L."/>
            <person name="Ma J."/>
        </authorList>
    </citation>
    <scope>NUCLEOTIDE SEQUENCE [LARGE SCALE GENOMIC DNA]</scope>
    <source>
        <strain evidence="4">CGMCC 1.10363</strain>
    </source>
</reference>
<dbReference type="CDD" id="cd00761">
    <property type="entry name" value="Glyco_tranf_GTA_type"/>
    <property type="match status" value="1"/>
</dbReference>
<keyword evidence="4" id="KW-1185">Reference proteome</keyword>
<feature type="region of interest" description="Disordered" evidence="1">
    <location>
        <begin position="1"/>
        <end position="25"/>
    </location>
</feature>
<dbReference type="InterPro" id="IPR050834">
    <property type="entry name" value="Glycosyltransf_2"/>
</dbReference>
<evidence type="ECO:0000259" key="2">
    <source>
        <dbReference type="Pfam" id="PF00535"/>
    </source>
</evidence>
<dbReference type="RefSeq" id="WP_390228775.1">
    <property type="nucleotide sequence ID" value="NZ_JBHSCN010000005.1"/>
</dbReference>
<accession>A0ABV8Q8A0</accession>
<dbReference type="EMBL" id="JBHSCN010000005">
    <property type="protein sequence ID" value="MFC4243695.1"/>
    <property type="molecule type" value="Genomic_DNA"/>
</dbReference>
<dbReference type="Proteomes" id="UP001595900">
    <property type="component" value="Unassembled WGS sequence"/>
</dbReference>
<evidence type="ECO:0000313" key="3">
    <source>
        <dbReference type="EMBL" id="MFC4243695.1"/>
    </source>
</evidence>
<feature type="domain" description="Glycosyltransferase 2-like" evidence="2">
    <location>
        <begin position="32"/>
        <end position="189"/>
    </location>
</feature>
<evidence type="ECO:0000256" key="1">
    <source>
        <dbReference type="SAM" id="MobiDB-lite"/>
    </source>
</evidence>
<name>A0ABV8Q8A0_9MICO</name>
<sequence length="329" mass="35069">MHEASGHTAPDRAAPDRAASDHDAAERVPAVSVVVCTRNGAARLREHLGSVAAAVAASARPAELIVVDNGSHDDTAAAATDAATAVRVVLAPIAGLARARNVGIAAARGTAVLFTDDDVDVPLDWVDRMAAPLLSGGADVVAGGIRVDDALRLPWVSPWVLELFADHPAPSASNAFVVGANFGALRSVFLELPFNEDLGAAPYQREEDAFFWIQAREAGLRIVGVQGTPVRHCFDADRLETPALIALAHTMGRCEAYVLHHWLHGPAPLLPLKQAVFSVDVALRRMARGAHPSDDELRHVARLSFVRELRSLKGRPRRFPSPAERAATR</sequence>
<dbReference type="PANTHER" id="PTHR43685:SF2">
    <property type="entry name" value="GLYCOSYLTRANSFERASE 2-LIKE DOMAIN-CONTAINING PROTEIN"/>
    <property type="match status" value="1"/>
</dbReference>
<dbReference type="InterPro" id="IPR001173">
    <property type="entry name" value="Glyco_trans_2-like"/>
</dbReference>
<dbReference type="SUPFAM" id="SSF53448">
    <property type="entry name" value="Nucleotide-diphospho-sugar transferases"/>
    <property type="match status" value="1"/>
</dbReference>
<dbReference type="InterPro" id="IPR029044">
    <property type="entry name" value="Nucleotide-diphossugar_trans"/>
</dbReference>
<dbReference type="Gene3D" id="3.90.550.10">
    <property type="entry name" value="Spore Coat Polysaccharide Biosynthesis Protein SpsA, Chain A"/>
    <property type="match status" value="1"/>
</dbReference>
<gene>
    <name evidence="3" type="ORF">ACFOYW_09945</name>
</gene>
<dbReference type="PANTHER" id="PTHR43685">
    <property type="entry name" value="GLYCOSYLTRANSFERASE"/>
    <property type="match status" value="1"/>
</dbReference>